<dbReference type="Proteomes" id="UP001148312">
    <property type="component" value="Unassembled WGS sequence"/>
</dbReference>
<reference evidence="2" key="2">
    <citation type="journal article" date="2023" name="IMA Fungus">
        <title>Comparative genomic study of the Penicillium genus elucidates a diverse pangenome and 15 lateral gene transfer events.</title>
        <authorList>
            <person name="Petersen C."/>
            <person name="Sorensen T."/>
            <person name="Nielsen M.R."/>
            <person name="Sondergaard T.E."/>
            <person name="Sorensen J.L."/>
            <person name="Fitzpatrick D.A."/>
            <person name="Frisvad J.C."/>
            <person name="Nielsen K.L."/>
        </authorList>
    </citation>
    <scope>NUCLEOTIDE SEQUENCE</scope>
    <source>
        <strain evidence="2">IBT 30728</strain>
    </source>
</reference>
<proteinExistence type="predicted"/>
<dbReference type="RefSeq" id="XP_056789269.1">
    <property type="nucleotide sequence ID" value="XM_056935397.1"/>
</dbReference>
<sequence length="112" mass="11998">MVAAAIRPISLRLFVLVLTPFSRVSLGLLIPQLLPQFSKQDPGVSFLTRQREPTTNEPAEQPNPEDAPTETMIATPTSPCGADACTKPGTLACSSCEKPKPQYCSAACQKQP</sequence>
<organism evidence="2 3">
    <name type="scientific">Penicillium diatomitis</name>
    <dbReference type="NCBI Taxonomy" id="2819901"/>
    <lineage>
        <taxon>Eukaryota</taxon>
        <taxon>Fungi</taxon>
        <taxon>Dikarya</taxon>
        <taxon>Ascomycota</taxon>
        <taxon>Pezizomycotina</taxon>
        <taxon>Eurotiomycetes</taxon>
        <taxon>Eurotiomycetidae</taxon>
        <taxon>Eurotiales</taxon>
        <taxon>Aspergillaceae</taxon>
        <taxon>Penicillium</taxon>
    </lineage>
</organism>
<reference evidence="2" key="1">
    <citation type="submission" date="2022-12" db="EMBL/GenBank/DDBJ databases">
        <authorList>
            <person name="Petersen C."/>
        </authorList>
    </citation>
    <scope>NUCLEOTIDE SEQUENCE</scope>
    <source>
        <strain evidence="2">IBT 30728</strain>
    </source>
</reference>
<accession>A0A9X0BUB4</accession>
<dbReference type="AlphaFoldDB" id="A0A9X0BUB4"/>
<name>A0A9X0BUB4_9EURO</name>
<protein>
    <submittedName>
        <fullName evidence="2">Uncharacterized protein</fullName>
    </submittedName>
</protein>
<gene>
    <name evidence="2" type="ORF">N7539_005795</name>
</gene>
<feature type="region of interest" description="Disordered" evidence="1">
    <location>
        <begin position="40"/>
        <end position="75"/>
    </location>
</feature>
<comment type="caution">
    <text evidence="2">The sequence shown here is derived from an EMBL/GenBank/DDBJ whole genome shotgun (WGS) entry which is preliminary data.</text>
</comment>
<keyword evidence="3" id="KW-1185">Reference proteome</keyword>
<dbReference type="EMBL" id="JAPWDQ010000006">
    <property type="protein sequence ID" value="KAJ5483999.1"/>
    <property type="molecule type" value="Genomic_DNA"/>
</dbReference>
<dbReference type="GeneID" id="81625646"/>
<evidence type="ECO:0000313" key="3">
    <source>
        <dbReference type="Proteomes" id="UP001148312"/>
    </source>
</evidence>
<evidence type="ECO:0000256" key="1">
    <source>
        <dbReference type="SAM" id="MobiDB-lite"/>
    </source>
</evidence>
<evidence type="ECO:0000313" key="2">
    <source>
        <dbReference type="EMBL" id="KAJ5483999.1"/>
    </source>
</evidence>